<feature type="transmembrane region" description="Helical" evidence="7">
    <location>
        <begin position="234"/>
        <end position="260"/>
    </location>
</feature>
<keyword evidence="10" id="KW-1185">Reference proteome</keyword>
<feature type="transmembrane region" description="Helical" evidence="7">
    <location>
        <begin position="353"/>
        <end position="374"/>
    </location>
</feature>
<feature type="transmembrane region" description="Helical" evidence="7">
    <location>
        <begin position="309"/>
        <end position="333"/>
    </location>
</feature>
<evidence type="ECO:0000313" key="10">
    <source>
        <dbReference type="Proteomes" id="UP000501812"/>
    </source>
</evidence>
<dbReference type="InterPro" id="IPR038770">
    <property type="entry name" value="Na+/solute_symporter_sf"/>
</dbReference>
<dbReference type="PANTHER" id="PTHR32468:SF0">
    <property type="entry name" value="K(+)_H(+) ANTIPORTER 1"/>
    <property type="match status" value="1"/>
</dbReference>
<feature type="domain" description="Cation/H+ exchanger transmembrane" evidence="8">
    <location>
        <begin position="89"/>
        <end position="469"/>
    </location>
</feature>
<dbReference type="Proteomes" id="UP000501812">
    <property type="component" value="Chromosome"/>
</dbReference>
<evidence type="ECO:0000256" key="2">
    <source>
        <dbReference type="ARBA" id="ARBA00022448"/>
    </source>
</evidence>
<feature type="transmembrane region" description="Helical" evidence="7">
    <location>
        <begin position="386"/>
        <end position="407"/>
    </location>
</feature>
<dbReference type="RefSeq" id="WP_169452540.1">
    <property type="nucleotide sequence ID" value="NZ_CP051774.1"/>
</dbReference>
<organism evidence="9 10">
    <name type="scientific">Luteolibacter luteus</name>
    <dbReference type="NCBI Taxonomy" id="2728835"/>
    <lineage>
        <taxon>Bacteria</taxon>
        <taxon>Pseudomonadati</taxon>
        <taxon>Verrucomicrobiota</taxon>
        <taxon>Verrucomicrobiia</taxon>
        <taxon>Verrucomicrobiales</taxon>
        <taxon>Verrucomicrobiaceae</taxon>
        <taxon>Luteolibacter</taxon>
    </lineage>
</organism>
<dbReference type="Gene3D" id="1.20.1530.20">
    <property type="match status" value="1"/>
</dbReference>
<dbReference type="PANTHER" id="PTHR32468">
    <property type="entry name" value="CATION/H + ANTIPORTER"/>
    <property type="match status" value="1"/>
</dbReference>
<feature type="transmembrane region" description="Helical" evidence="7">
    <location>
        <begin position="140"/>
        <end position="157"/>
    </location>
</feature>
<keyword evidence="6 7" id="KW-0472">Membrane</keyword>
<dbReference type="EMBL" id="CP051774">
    <property type="protein sequence ID" value="QJE94319.1"/>
    <property type="molecule type" value="Genomic_DNA"/>
</dbReference>
<dbReference type="InterPro" id="IPR006153">
    <property type="entry name" value="Cation/H_exchanger_TM"/>
</dbReference>
<keyword evidence="4 7" id="KW-1133">Transmembrane helix</keyword>
<feature type="transmembrane region" description="Helical" evidence="7">
    <location>
        <begin position="6"/>
        <end position="27"/>
    </location>
</feature>
<feature type="transmembrane region" description="Helical" evidence="7">
    <location>
        <begin position="204"/>
        <end position="222"/>
    </location>
</feature>
<sequence length="488" mass="51707">MNRNTIFYLVMLLIVGGGILGVVKLGAHLPGPVHTEATLAAEAAKPHVAAAVPASGSALGAMWSTLRTNLDHPLSHLFIQLLVIISASRLVGGLFTKFGQPAVVGEMMAGILLGPSLLGWVSPDIFQFVFPQTSLGTLKLLSQIGVCLFMFTVGMELDVRQVRNKAHTAVVVSHASIVAPYFLGVVLAYFLYSSLAQPGTNFTAFALFMGISMSITAFPVLARILQERGMAKSYLGNTAVTCAAVDDVTAWSALAFVVAIAGSTSVIGSALNLGLVVLFIAAMIWGLRPLLPRLFGKEELERPEPSKRTLAITICAVLIAALCTETVGIHALFGSFLAGAIMPEIAGFRHKLAVRVENFSTVLLLPLFFAFTGLRTQIGLLNDLGGWLICLGIIAVATAGKLGGSALTARFTGMSWRDSLQLGALMNTRGLMELIALNIGYDLGILSPRIFAMLVIMALVTTAMTGPLLSLFQRMPVRDEAPDGLARS</sequence>
<evidence type="ECO:0000256" key="6">
    <source>
        <dbReference type="ARBA" id="ARBA00023136"/>
    </source>
</evidence>
<evidence type="ECO:0000256" key="5">
    <source>
        <dbReference type="ARBA" id="ARBA00023065"/>
    </source>
</evidence>
<keyword evidence="3 7" id="KW-0812">Transmembrane</keyword>
<feature type="transmembrane region" description="Helical" evidence="7">
    <location>
        <begin position="169"/>
        <end position="192"/>
    </location>
</feature>
<dbReference type="GO" id="GO:1902600">
    <property type="term" value="P:proton transmembrane transport"/>
    <property type="evidence" value="ECO:0007669"/>
    <property type="project" value="InterPro"/>
</dbReference>
<evidence type="ECO:0000259" key="8">
    <source>
        <dbReference type="Pfam" id="PF00999"/>
    </source>
</evidence>
<evidence type="ECO:0000256" key="7">
    <source>
        <dbReference type="SAM" id="Phobius"/>
    </source>
</evidence>
<evidence type="ECO:0000313" key="9">
    <source>
        <dbReference type="EMBL" id="QJE94319.1"/>
    </source>
</evidence>
<feature type="transmembrane region" description="Helical" evidence="7">
    <location>
        <begin position="450"/>
        <end position="472"/>
    </location>
</feature>
<feature type="transmembrane region" description="Helical" evidence="7">
    <location>
        <begin position="77"/>
        <end position="95"/>
    </location>
</feature>
<dbReference type="Pfam" id="PF00999">
    <property type="entry name" value="Na_H_Exchanger"/>
    <property type="match status" value="1"/>
</dbReference>
<evidence type="ECO:0000256" key="1">
    <source>
        <dbReference type="ARBA" id="ARBA00004141"/>
    </source>
</evidence>
<dbReference type="AlphaFoldDB" id="A0A858RD53"/>
<dbReference type="KEGG" id="luo:HHL09_00465"/>
<evidence type="ECO:0000256" key="4">
    <source>
        <dbReference type="ARBA" id="ARBA00022989"/>
    </source>
</evidence>
<dbReference type="GO" id="GO:0016020">
    <property type="term" value="C:membrane"/>
    <property type="evidence" value="ECO:0007669"/>
    <property type="project" value="UniProtKB-SubCell"/>
</dbReference>
<evidence type="ECO:0000256" key="3">
    <source>
        <dbReference type="ARBA" id="ARBA00022692"/>
    </source>
</evidence>
<keyword evidence="5" id="KW-0406">Ion transport</keyword>
<name>A0A858RD53_9BACT</name>
<proteinExistence type="predicted"/>
<comment type="subcellular location">
    <subcellularLocation>
        <location evidence="1">Membrane</location>
        <topology evidence="1">Multi-pass membrane protein</topology>
    </subcellularLocation>
</comment>
<gene>
    <name evidence="9" type="ORF">HHL09_00465</name>
</gene>
<feature type="transmembrane region" description="Helical" evidence="7">
    <location>
        <begin position="102"/>
        <end position="120"/>
    </location>
</feature>
<dbReference type="InterPro" id="IPR050794">
    <property type="entry name" value="CPA2_transporter"/>
</dbReference>
<dbReference type="GO" id="GO:0015297">
    <property type="term" value="F:antiporter activity"/>
    <property type="evidence" value="ECO:0007669"/>
    <property type="project" value="InterPro"/>
</dbReference>
<protein>
    <submittedName>
        <fullName evidence="9">Cation/H(+) antiporter</fullName>
    </submittedName>
</protein>
<keyword evidence="2" id="KW-0813">Transport</keyword>
<reference evidence="9 10" key="1">
    <citation type="submission" date="2020-04" db="EMBL/GenBank/DDBJ databases">
        <title>Luteolibacter sp. G-1-1-1 isolated from soil.</title>
        <authorList>
            <person name="Dahal R.H."/>
        </authorList>
    </citation>
    <scope>NUCLEOTIDE SEQUENCE [LARGE SCALE GENOMIC DNA]</scope>
    <source>
        <strain evidence="9 10">G-1-1-1</strain>
    </source>
</reference>
<feature type="transmembrane region" description="Helical" evidence="7">
    <location>
        <begin position="266"/>
        <end position="288"/>
    </location>
</feature>
<accession>A0A858RD53</accession>